<evidence type="ECO:0000256" key="1">
    <source>
        <dbReference type="ARBA" id="ARBA00002678"/>
    </source>
</evidence>
<evidence type="ECO:0000256" key="3">
    <source>
        <dbReference type="ARBA" id="ARBA00006751"/>
    </source>
</evidence>
<evidence type="ECO:0000256" key="5">
    <source>
        <dbReference type="ARBA" id="ARBA00022676"/>
    </source>
</evidence>
<dbReference type="Gene3D" id="3.40.50.1580">
    <property type="entry name" value="Nucleoside phosphorylase domain"/>
    <property type="match status" value="1"/>
</dbReference>
<evidence type="ECO:0000256" key="2">
    <source>
        <dbReference type="ARBA" id="ARBA00005058"/>
    </source>
</evidence>
<dbReference type="InterPro" id="IPR000845">
    <property type="entry name" value="Nucleoside_phosphorylase_d"/>
</dbReference>
<dbReference type="PANTHER" id="PTHR11904:SF9">
    <property type="entry name" value="PURINE NUCLEOSIDE PHOSPHORYLASE-RELATED"/>
    <property type="match status" value="1"/>
</dbReference>
<feature type="domain" description="Nucleoside phosphorylase" evidence="9">
    <location>
        <begin position="81"/>
        <end position="264"/>
    </location>
</feature>
<dbReference type="GO" id="GO:0004731">
    <property type="term" value="F:purine-nucleoside phosphorylase activity"/>
    <property type="evidence" value="ECO:0007669"/>
    <property type="project" value="UniProtKB-EC"/>
</dbReference>
<evidence type="ECO:0000259" key="9">
    <source>
        <dbReference type="Pfam" id="PF01048"/>
    </source>
</evidence>
<keyword evidence="6" id="KW-0808">Transferase</keyword>
<proteinExistence type="inferred from homology"/>
<sequence>MAEQAAAPGTWDEDPSGVSILLATGRARHDLLVIADPALLGGLDSAWGRPSARVRLSFLPGVCAPVAPGQEDALVSYERDGLSVLVARGRTSPIEGKSARTTTALARIVGAAGVRAALLVARASSLGAAAPGDLLAVGDHINLSCAPLFPADGIVSAAWDEALTARLARLRGVRGMGVVALTPGPMLPTPAEARVLAGMGADAAVTDTVAEGMTLAAAGVPTAALAVIDEVLAEPAAQPSGRRAAPASASRLQRPAATVVRDAIEAVLGGLRA</sequence>
<comment type="caution">
    <text evidence="10">The sequence shown here is derived from an EMBL/GenBank/DDBJ whole genome shotgun (WGS) entry which is preliminary data.</text>
</comment>
<gene>
    <name evidence="10" type="ORF">EII10_08135</name>
</gene>
<dbReference type="RefSeq" id="WP_124934006.1">
    <property type="nucleotide sequence ID" value="NZ_RQZC01000012.1"/>
</dbReference>
<keyword evidence="11" id="KW-1185">Reference proteome</keyword>
<dbReference type="Proteomes" id="UP000271272">
    <property type="component" value="Unassembled WGS sequence"/>
</dbReference>
<comment type="catalytic activity">
    <reaction evidence="8">
        <text>a purine 2'-deoxy-D-ribonucleoside + phosphate = a purine nucleobase + 2-deoxy-alpha-D-ribose 1-phosphate</text>
        <dbReference type="Rhea" id="RHEA:36431"/>
        <dbReference type="ChEBI" id="CHEBI:26386"/>
        <dbReference type="ChEBI" id="CHEBI:43474"/>
        <dbReference type="ChEBI" id="CHEBI:57259"/>
        <dbReference type="ChEBI" id="CHEBI:142361"/>
        <dbReference type="EC" id="2.4.2.1"/>
    </reaction>
</comment>
<protein>
    <recommendedName>
        <fullName evidence="4">purine-nucleoside phosphorylase</fullName>
        <ecNumber evidence="4">2.4.2.1</ecNumber>
    </recommendedName>
    <alternativeName>
        <fullName evidence="7">Inosine-guanosine phosphorylase</fullName>
    </alternativeName>
</protein>
<comment type="function">
    <text evidence="1">The purine nucleoside phosphorylases catalyze the phosphorolytic breakdown of the N-glycosidic bond in the beta-(deoxy)ribonucleoside molecules, with the formation of the corresponding free purine bases and pentose-1-phosphate. Cleaves guanosine, inosine, 2'-deoxyguanosine and 2'-deoxyinosine.</text>
</comment>
<name>A0A3P1V5H6_9ACTO</name>
<dbReference type="SUPFAM" id="SSF53167">
    <property type="entry name" value="Purine and uridine phosphorylases"/>
    <property type="match status" value="1"/>
</dbReference>
<evidence type="ECO:0000313" key="10">
    <source>
        <dbReference type="EMBL" id="RRD29048.1"/>
    </source>
</evidence>
<accession>A0A3P1V5H6</accession>
<dbReference type="AlphaFoldDB" id="A0A3P1V5H6"/>
<dbReference type="OrthoDB" id="3259815at2"/>
<dbReference type="EC" id="2.4.2.1" evidence="4"/>
<comment type="similarity">
    <text evidence="3">Belongs to the PNP/MTAP phosphorylase family.</text>
</comment>
<dbReference type="InterPro" id="IPR011268">
    <property type="entry name" value="Purine_phosphorylase"/>
</dbReference>
<dbReference type="GO" id="GO:0005737">
    <property type="term" value="C:cytoplasm"/>
    <property type="evidence" value="ECO:0007669"/>
    <property type="project" value="TreeGrafter"/>
</dbReference>
<evidence type="ECO:0000313" key="11">
    <source>
        <dbReference type="Proteomes" id="UP000271272"/>
    </source>
</evidence>
<organism evidence="10 11">
    <name type="scientific">Actinomyces bowdenii</name>
    <dbReference type="NCBI Taxonomy" id="131109"/>
    <lineage>
        <taxon>Bacteria</taxon>
        <taxon>Bacillati</taxon>
        <taxon>Actinomycetota</taxon>
        <taxon>Actinomycetes</taxon>
        <taxon>Actinomycetales</taxon>
        <taxon>Actinomycetaceae</taxon>
        <taxon>Actinomyces</taxon>
    </lineage>
</organism>
<evidence type="ECO:0000256" key="6">
    <source>
        <dbReference type="ARBA" id="ARBA00022679"/>
    </source>
</evidence>
<evidence type="ECO:0000256" key="8">
    <source>
        <dbReference type="ARBA" id="ARBA00048556"/>
    </source>
</evidence>
<reference evidence="10 11" key="1">
    <citation type="submission" date="2018-11" db="EMBL/GenBank/DDBJ databases">
        <title>Genomes From Bacteria Associated with the Canine Oral Cavity: a Test Case for Automated Genome-Based Taxonomic Assignment.</title>
        <authorList>
            <person name="Coil D.A."/>
            <person name="Jospin G."/>
            <person name="Darling A.E."/>
            <person name="Wallis C."/>
            <person name="Davis I.J."/>
            <person name="Harris S."/>
            <person name="Eisen J.A."/>
            <person name="Holcombe L.J."/>
            <person name="O'Flynn C."/>
        </authorList>
    </citation>
    <scope>NUCLEOTIDE SEQUENCE [LARGE SCALE GENOMIC DNA]</scope>
    <source>
        <strain evidence="10 11">OH5050</strain>
    </source>
</reference>
<dbReference type="EMBL" id="RQZC01000012">
    <property type="protein sequence ID" value="RRD29048.1"/>
    <property type="molecule type" value="Genomic_DNA"/>
</dbReference>
<evidence type="ECO:0000256" key="7">
    <source>
        <dbReference type="ARBA" id="ARBA00031036"/>
    </source>
</evidence>
<comment type="pathway">
    <text evidence="2">Purine metabolism; purine nucleoside salvage.</text>
</comment>
<dbReference type="InterPro" id="IPR035994">
    <property type="entry name" value="Nucleoside_phosphorylase_sf"/>
</dbReference>
<dbReference type="PANTHER" id="PTHR11904">
    <property type="entry name" value="METHYLTHIOADENOSINE/PURINE NUCLEOSIDE PHOSPHORYLASE"/>
    <property type="match status" value="1"/>
</dbReference>
<dbReference type="GO" id="GO:0009116">
    <property type="term" value="P:nucleoside metabolic process"/>
    <property type="evidence" value="ECO:0007669"/>
    <property type="project" value="InterPro"/>
</dbReference>
<keyword evidence="5" id="KW-0328">Glycosyltransferase</keyword>
<evidence type="ECO:0000256" key="4">
    <source>
        <dbReference type="ARBA" id="ARBA00011886"/>
    </source>
</evidence>
<dbReference type="Pfam" id="PF01048">
    <property type="entry name" value="PNP_UDP_1"/>
    <property type="match status" value="1"/>
</dbReference>